<feature type="region of interest" description="Disordered" evidence="1">
    <location>
        <begin position="1"/>
        <end position="20"/>
    </location>
</feature>
<name>A0ABW1F327_9ACTN</name>
<keyword evidence="4" id="KW-1185">Reference proteome</keyword>
<dbReference type="InterPro" id="IPR011604">
    <property type="entry name" value="PDDEXK-like_dom_sf"/>
</dbReference>
<evidence type="ECO:0000259" key="2">
    <source>
        <dbReference type="Pfam" id="PF12684"/>
    </source>
</evidence>
<evidence type="ECO:0000256" key="1">
    <source>
        <dbReference type="SAM" id="MobiDB-lite"/>
    </source>
</evidence>
<dbReference type="Proteomes" id="UP001596067">
    <property type="component" value="Unassembled WGS sequence"/>
</dbReference>
<dbReference type="Pfam" id="PF12684">
    <property type="entry name" value="DUF3799"/>
    <property type="match status" value="1"/>
</dbReference>
<reference evidence="4" key="1">
    <citation type="journal article" date="2019" name="Int. J. Syst. Evol. Microbiol.">
        <title>The Global Catalogue of Microorganisms (GCM) 10K type strain sequencing project: providing services to taxonomists for standard genome sequencing and annotation.</title>
        <authorList>
            <consortium name="The Broad Institute Genomics Platform"/>
            <consortium name="The Broad Institute Genome Sequencing Center for Infectious Disease"/>
            <person name="Wu L."/>
            <person name="Ma J."/>
        </authorList>
    </citation>
    <scope>NUCLEOTIDE SEQUENCE [LARGE SCALE GENOMIC DNA]</scope>
    <source>
        <strain evidence="4">CGMCC 4.1469</strain>
    </source>
</reference>
<organism evidence="3 4">
    <name type="scientific">Kitasatospora aburaviensis</name>
    <dbReference type="NCBI Taxonomy" id="67265"/>
    <lineage>
        <taxon>Bacteria</taxon>
        <taxon>Bacillati</taxon>
        <taxon>Actinomycetota</taxon>
        <taxon>Actinomycetes</taxon>
        <taxon>Kitasatosporales</taxon>
        <taxon>Streptomycetaceae</taxon>
        <taxon>Kitasatospora</taxon>
    </lineage>
</organism>
<dbReference type="RefSeq" id="WP_313763559.1">
    <property type="nucleotide sequence ID" value="NZ_BAAAVH010000113.1"/>
</dbReference>
<evidence type="ECO:0000313" key="4">
    <source>
        <dbReference type="Proteomes" id="UP001596067"/>
    </source>
</evidence>
<evidence type="ECO:0000313" key="3">
    <source>
        <dbReference type="EMBL" id="MFC5888525.1"/>
    </source>
</evidence>
<accession>A0ABW1F327</accession>
<protein>
    <submittedName>
        <fullName evidence="3">PD-(D/E)XK nuclease-like domain-containing protein</fullName>
    </submittedName>
</protein>
<dbReference type="EMBL" id="JBHSOD010000041">
    <property type="protein sequence ID" value="MFC5888525.1"/>
    <property type="molecule type" value="Genomic_DNA"/>
</dbReference>
<dbReference type="Gene3D" id="3.90.320.10">
    <property type="match status" value="1"/>
</dbReference>
<dbReference type="InterPro" id="IPR024432">
    <property type="entry name" value="Put_RecE_PDDEXK-like_dom"/>
</dbReference>
<sequence length="294" mass="32606">MTVTELPGPSAPAAGPIVDRPGIYEMSNEQYHADPVPGGSLSSTGARRLLAPSCPALFQYERVHGQAPRRTFDFGTAAHMQVLGAGPELLVIEADSYRTKAAQEDRDGARAEGLVPLLRAEFEQVQAMAEAIRQHPVASRLFAPGSGLPEQSLFWVDQATGVWRRCRPDWLPYPTGGRLIVPDYKTTVSADPRSIEKSVYDYGYYQQDPWYVDGIRSVLGVEDVVMVFVFQEKTAPYLINVVQLDPAAIRAGRRRNREAIALYANCNRTGQWPGYSDRVEIVSLPAWAEKQENQ</sequence>
<comment type="caution">
    <text evidence="3">The sequence shown here is derived from an EMBL/GenBank/DDBJ whole genome shotgun (WGS) entry which is preliminary data.</text>
</comment>
<proteinExistence type="predicted"/>
<feature type="domain" description="Putative exodeoxyribonuclease 8 PDDEXK-like" evidence="2">
    <location>
        <begin position="117"/>
        <end position="282"/>
    </location>
</feature>
<gene>
    <name evidence="3" type="ORF">ACFP0N_26515</name>
</gene>